<dbReference type="SMART" id="SM00530">
    <property type="entry name" value="HTH_XRE"/>
    <property type="match status" value="1"/>
</dbReference>
<dbReference type="Pfam" id="PF01381">
    <property type="entry name" value="HTH_3"/>
    <property type="match status" value="1"/>
</dbReference>
<name>A0A8S5MMK0_9CAUD</name>
<reference evidence="3" key="1">
    <citation type="journal article" date="2021" name="Proc. Natl. Acad. Sci. U.S.A.">
        <title>A Catalog of Tens of Thousands of Viruses from Human Metagenomes Reveals Hidden Associations with Chronic Diseases.</title>
        <authorList>
            <person name="Tisza M.J."/>
            <person name="Buck C.B."/>
        </authorList>
    </citation>
    <scope>NUCLEOTIDE SEQUENCE</scope>
    <source>
        <strain evidence="3">Ct89Z21</strain>
    </source>
</reference>
<sequence length="151" mass="16793">MKFIERRYPMTFSDKIKVAREQAGLTQQKLADSTGVSKRTIASYESGGAIARASTMLKLAKALNVSSKYLSDDSCLDPMADIEKDGYLEEARERYGSSGARDVDQLLRDNAALFAGGKLSQEQKDQFFEAVMRAYVACKDEAKVKFGRKNK</sequence>
<dbReference type="InterPro" id="IPR010982">
    <property type="entry name" value="Lambda_DNA-bd_dom_sf"/>
</dbReference>
<dbReference type="Gene3D" id="1.10.260.40">
    <property type="entry name" value="lambda repressor-like DNA-binding domains"/>
    <property type="match status" value="1"/>
</dbReference>
<dbReference type="PANTHER" id="PTHR46558">
    <property type="entry name" value="TRACRIPTIONAL REGULATORY PROTEIN-RELATED-RELATED"/>
    <property type="match status" value="1"/>
</dbReference>
<evidence type="ECO:0000259" key="2">
    <source>
        <dbReference type="SMART" id="SM00530"/>
    </source>
</evidence>
<proteinExistence type="predicted"/>
<evidence type="ECO:0000313" key="3">
    <source>
        <dbReference type="EMBL" id="DAD83597.1"/>
    </source>
</evidence>
<protein>
    <submittedName>
        <fullName evidence="3">Helix-turn-helix domain protein</fullName>
    </submittedName>
</protein>
<keyword evidence="1" id="KW-0238">DNA-binding</keyword>
<feature type="domain" description="HTH cro/C1-type" evidence="2">
    <location>
        <begin position="15"/>
        <end position="70"/>
    </location>
</feature>
<dbReference type="CDD" id="cd00093">
    <property type="entry name" value="HTH_XRE"/>
    <property type="match status" value="1"/>
</dbReference>
<dbReference type="SUPFAM" id="SSF47413">
    <property type="entry name" value="lambda repressor-like DNA-binding domains"/>
    <property type="match status" value="1"/>
</dbReference>
<accession>A0A8S5MMK0</accession>
<evidence type="ECO:0000256" key="1">
    <source>
        <dbReference type="ARBA" id="ARBA00023125"/>
    </source>
</evidence>
<dbReference type="PANTHER" id="PTHR46558:SF4">
    <property type="entry name" value="DNA-BIDING PHAGE PROTEIN"/>
    <property type="match status" value="1"/>
</dbReference>
<dbReference type="InterPro" id="IPR001387">
    <property type="entry name" value="Cro/C1-type_HTH"/>
</dbReference>
<dbReference type="EMBL" id="BK014939">
    <property type="protein sequence ID" value="DAD83597.1"/>
    <property type="molecule type" value="Genomic_DNA"/>
</dbReference>
<organism evidence="3">
    <name type="scientific">Siphoviridae sp. ct89Z21</name>
    <dbReference type="NCBI Taxonomy" id="2826168"/>
    <lineage>
        <taxon>Viruses</taxon>
        <taxon>Duplodnaviria</taxon>
        <taxon>Heunggongvirae</taxon>
        <taxon>Uroviricota</taxon>
        <taxon>Caudoviricetes</taxon>
    </lineage>
</organism>
<dbReference type="GO" id="GO:0003677">
    <property type="term" value="F:DNA binding"/>
    <property type="evidence" value="ECO:0007669"/>
    <property type="project" value="UniProtKB-KW"/>
</dbReference>